<comment type="caution">
    <text evidence="4">The sequence shown here is derived from an EMBL/GenBank/DDBJ whole genome shotgun (WGS) entry which is preliminary data.</text>
</comment>
<keyword evidence="1" id="KW-0175">Coiled coil</keyword>
<feature type="region of interest" description="Disordered" evidence="2">
    <location>
        <begin position="311"/>
        <end position="367"/>
    </location>
</feature>
<evidence type="ECO:0000256" key="2">
    <source>
        <dbReference type="SAM" id="MobiDB-lite"/>
    </source>
</evidence>
<feature type="region of interest" description="Disordered" evidence="2">
    <location>
        <begin position="24"/>
        <end position="44"/>
    </location>
</feature>
<feature type="compositionally biased region" description="Basic and acidic residues" evidence="2">
    <location>
        <begin position="35"/>
        <end position="44"/>
    </location>
</feature>
<dbReference type="AlphaFoldDB" id="A0AAV4IW53"/>
<feature type="coiled-coil region" evidence="1">
    <location>
        <begin position="95"/>
        <end position="176"/>
    </location>
</feature>
<name>A0AAV4IW53_9GAST</name>
<keyword evidence="3" id="KW-0812">Transmembrane</keyword>
<keyword evidence="3" id="KW-0472">Membrane</keyword>
<dbReference type="Proteomes" id="UP000762676">
    <property type="component" value="Unassembled WGS sequence"/>
</dbReference>
<sequence length="530" mass="58793">MRTDGHFKDISLVNGSINALFEVGYPSENGAPNSETKKKETETENTRICDLEAERKLALAKLQEVNIAVSAALKEATDVREQTLKARREALAARRESIDAQSEAMKAKKEALQTKREMAEAKKALGEMIKAITAMQDEVQQIRLGALKDMHDQVMLKTLTRNCEEKIDNVMRYEKERGIRSSKRTKEFLLEKVNDEKEGEDSPGFVSVLRMNECKPTLVIEPHVIITNSQTPGIKHACRSAGMESLTNNSLDNLYSNKRGSLHGELSLESMKMISTDVPKSRIQETVLTGISNEDSALRKHLKLRGDTDDLDDVSEIVEEPTPSVEKGSEKDGEINNNSRESEDFDDDLPKSKKKDLNKATSRPPTTGSFVQKWGDFIGRISTLMITIVTAVNTAEALIDSILAASFIKAGTFAFLLVCIHIPVAAVMIWLLLKEKVQQIRDIIGKAKRVINFIFQGAKRLVSKTSSRKNVLLVDEECKEPTEIEETEAALAANSTETSSIFVVETQAPHGVVNEAFTEERRGGCNPTST</sequence>
<feature type="transmembrane region" description="Helical" evidence="3">
    <location>
        <begin position="413"/>
        <end position="433"/>
    </location>
</feature>
<keyword evidence="3" id="KW-1133">Transmembrane helix</keyword>
<evidence type="ECO:0000256" key="3">
    <source>
        <dbReference type="SAM" id="Phobius"/>
    </source>
</evidence>
<protein>
    <submittedName>
        <fullName evidence="4">Uncharacterized protein</fullName>
    </submittedName>
</protein>
<evidence type="ECO:0000313" key="5">
    <source>
        <dbReference type="Proteomes" id="UP000762676"/>
    </source>
</evidence>
<evidence type="ECO:0000313" key="4">
    <source>
        <dbReference type="EMBL" id="GFS14804.1"/>
    </source>
</evidence>
<evidence type="ECO:0000256" key="1">
    <source>
        <dbReference type="SAM" id="Coils"/>
    </source>
</evidence>
<reference evidence="4 5" key="1">
    <citation type="journal article" date="2021" name="Elife">
        <title>Chloroplast acquisition without the gene transfer in kleptoplastic sea slugs, Plakobranchus ocellatus.</title>
        <authorList>
            <person name="Maeda T."/>
            <person name="Takahashi S."/>
            <person name="Yoshida T."/>
            <person name="Shimamura S."/>
            <person name="Takaki Y."/>
            <person name="Nagai Y."/>
            <person name="Toyoda A."/>
            <person name="Suzuki Y."/>
            <person name="Arimoto A."/>
            <person name="Ishii H."/>
            <person name="Satoh N."/>
            <person name="Nishiyama T."/>
            <person name="Hasebe M."/>
            <person name="Maruyama T."/>
            <person name="Minagawa J."/>
            <person name="Obokata J."/>
            <person name="Shigenobu S."/>
        </authorList>
    </citation>
    <scope>NUCLEOTIDE SEQUENCE [LARGE SCALE GENOMIC DNA]</scope>
</reference>
<gene>
    <name evidence="4" type="ORF">ElyMa_006755400</name>
</gene>
<accession>A0AAV4IW53</accession>
<proteinExistence type="predicted"/>
<feature type="compositionally biased region" description="Basic and acidic residues" evidence="2">
    <location>
        <begin position="348"/>
        <end position="358"/>
    </location>
</feature>
<keyword evidence="5" id="KW-1185">Reference proteome</keyword>
<dbReference type="EMBL" id="BMAT01013532">
    <property type="protein sequence ID" value="GFS14804.1"/>
    <property type="molecule type" value="Genomic_DNA"/>
</dbReference>
<organism evidence="4 5">
    <name type="scientific">Elysia marginata</name>
    <dbReference type="NCBI Taxonomy" id="1093978"/>
    <lineage>
        <taxon>Eukaryota</taxon>
        <taxon>Metazoa</taxon>
        <taxon>Spiralia</taxon>
        <taxon>Lophotrochozoa</taxon>
        <taxon>Mollusca</taxon>
        <taxon>Gastropoda</taxon>
        <taxon>Heterobranchia</taxon>
        <taxon>Euthyneura</taxon>
        <taxon>Panpulmonata</taxon>
        <taxon>Sacoglossa</taxon>
        <taxon>Placobranchoidea</taxon>
        <taxon>Plakobranchidae</taxon>
        <taxon>Elysia</taxon>
    </lineage>
</organism>